<dbReference type="SUPFAM" id="SSF54236">
    <property type="entry name" value="Ubiquitin-like"/>
    <property type="match status" value="1"/>
</dbReference>
<dbReference type="AlphaFoldDB" id="B6Q644"/>
<dbReference type="GO" id="GO:0051087">
    <property type="term" value="F:protein-folding chaperone binding"/>
    <property type="evidence" value="ECO:0007669"/>
    <property type="project" value="InterPro"/>
</dbReference>
<dbReference type="OrthoDB" id="417450at2759"/>
<dbReference type="Gene3D" id="3.10.20.90">
    <property type="entry name" value="Phosphatidylinositol 3-kinase Catalytic Subunit, Chain A, domain 1"/>
    <property type="match status" value="1"/>
</dbReference>
<proteinExistence type="predicted"/>
<evidence type="ECO:0000256" key="2">
    <source>
        <dbReference type="SAM" id="Phobius"/>
    </source>
</evidence>
<dbReference type="PROSITE" id="PS51035">
    <property type="entry name" value="BAG"/>
    <property type="match status" value="1"/>
</dbReference>
<keyword evidence="2" id="KW-1133">Transmembrane helix</keyword>
<reference evidence="6" key="1">
    <citation type="journal article" date="2015" name="Genome Announc.">
        <title>Genome sequence of the AIDS-associated pathogen Penicillium marneffei (ATCC18224) and its near taxonomic relative Talaromyces stipitatus (ATCC10500).</title>
        <authorList>
            <person name="Nierman W.C."/>
            <person name="Fedorova-Abrams N.D."/>
            <person name="Andrianopoulos A."/>
        </authorList>
    </citation>
    <scope>NUCLEOTIDE SEQUENCE [LARGE SCALE GENOMIC DNA]</scope>
    <source>
        <strain evidence="6">ATCC 18224 / CBS 334.59 / QM 7333</strain>
    </source>
</reference>
<feature type="region of interest" description="Disordered" evidence="1">
    <location>
        <begin position="235"/>
        <end position="336"/>
    </location>
</feature>
<evidence type="ECO:0000259" key="3">
    <source>
        <dbReference type="PROSITE" id="PS50053"/>
    </source>
</evidence>
<dbReference type="InterPro" id="IPR029071">
    <property type="entry name" value="Ubiquitin-like_domsf"/>
</dbReference>
<feature type="compositionally biased region" description="Low complexity" evidence="1">
    <location>
        <begin position="237"/>
        <end position="266"/>
    </location>
</feature>
<dbReference type="STRING" id="441960.B6Q644"/>
<dbReference type="Pfam" id="PF02179">
    <property type="entry name" value="BAG"/>
    <property type="match status" value="1"/>
</dbReference>
<dbReference type="CDD" id="cd17039">
    <property type="entry name" value="Ubl_ubiquitin_like"/>
    <property type="match status" value="1"/>
</dbReference>
<feature type="domain" description="Ubiquitin-like" evidence="3">
    <location>
        <begin position="180"/>
        <end position="236"/>
    </location>
</feature>
<dbReference type="Gene3D" id="1.20.58.120">
    <property type="entry name" value="BAG domain"/>
    <property type="match status" value="1"/>
</dbReference>
<sequence>MTLLPDWPVTLSSLGEASISYPQQVIRQLSSLTLGSSSLLGATGKGKDHLSSFIDNFLVNPTSPLSIAALTLTAIVGILTIVTMSWRDTFGFFRRTPSYGYNVPAVPPQVSDSDYSYLTSDDIVQPPRPYQQSHNEGRRVLRREINHVEDESPDILLLKHRGVTYPLHFPPYAIDDGDLTVGQLRRLAAEKTGTSDVNRIKILYKGKLLRDDAKPCKDEGLRQNSEVMCVVSEVRPGESTSSFSGSEAGSRSEALSLDSRSNQNPPSGGGSGKKKGNKKKKKKPQHLAPESTFAETRKTPSKDSLAPPSDVRPTSAGRSSATPSPAPNLQQFSTPTEQVDALLRYLRTELAPLCEKHLSHPPTDPKARSYEHKLLNETILSQVILKADSIDSEEARPARRALIKEAQGLLNKLDAHCPQDS</sequence>
<dbReference type="InterPro" id="IPR000626">
    <property type="entry name" value="Ubiquitin-like_dom"/>
</dbReference>
<organism evidence="5 6">
    <name type="scientific">Talaromyces marneffei (strain ATCC 18224 / CBS 334.59 / QM 7333)</name>
    <name type="common">Penicillium marneffei</name>
    <dbReference type="NCBI Taxonomy" id="441960"/>
    <lineage>
        <taxon>Eukaryota</taxon>
        <taxon>Fungi</taxon>
        <taxon>Dikarya</taxon>
        <taxon>Ascomycota</taxon>
        <taxon>Pezizomycotina</taxon>
        <taxon>Eurotiomycetes</taxon>
        <taxon>Eurotiomycetidae</taxon>
        <taxon>Eurotiales</taxon>
        <taxon>Trichocomaceae</taxon>
        <taxon>Talaromyces</taxon>
        <taxon>Talaromyces sect. Talaromyces</taxon>
    </lineage>
</organism>
<dbReference type="PhylomeDB" id="B6Q644"/>
<dbReference type="Proteomes" id="UP000001294">
    <property type="component" value="Unassembled WGS sequence"/>
</dbReference>
<dbReference type="Pfam" id="PF00240">
    <property type="entry name" value="ubiquitin"/>
    <property type="match status" value="1"/>
</dbReference>
<keyword evidence="6" id="KW-1185">Reference proteome</keyword>
<feature type="domain" description="BAG" evidence="4">
    <location>
        <begin position="338"/>
        <end position="417"/>
    </location>
</feature>
<dbReference type="InterPro" id="IPR003103">
    <property type="entry name" value="BAG_domain"/>
</dbReference>
<evidence type="ECO:0000313" key="5">
    <source>
        <dbReference type="EMBL" id="EEA27539.1"/>
    </source>
</evidence>
<dbReference type="EMBL" id="DS995899">
    <property type="protein sequence ID" value="EEA27539.1"/>
    <property type="molecule type" value="Genomic_DNA"/>
</dbReference>
<keyword evidence="2" id="KW-0812">Transmembrane</keyword>
<feature type="compositionally biased region" description="Polar residues" evidence="1">
    <location>
        <begin position="316"/>
        <end position="336"/>
    </location>
</feature>
<dbReference type="SUPFAM" id="SSF63491">
    <property type="entry name" value="BAG domain"/>
    <property type="match status" value="1"/>
</dbReference>
<dbReference type="PROSITE" id="PS50053">
    <property type="entry name" value="UBIQUITIN_2"/>
    <property type="match status" value="1"/>
</dbReference>
<evidence type="ECO:0000313" key="6">
    <source>
        <dbReference type="Proteomes" id="UP000001294"/>
    </source>
</evidence>
<evidence type="ECO:0000256" key="1">
    <source>
        <dbReference type="SAM" id="MobiDB-lite"/>
    </source>
</evidence>
<protein>
    <submittedName>
        <fullName evidence="5">BAG domain protein</fullName>
    </submittedName>
</protein>
<dbReference type="HOGENOM" id="CLU_032998_0_0_1"/>
<evidence type="ECO:0000259" key="4">
    <source>
        <dbReference type="PROSITE" id="PS51035"/>
    </source>
</evidence>
<gene>
    <name evidence="5" type="ORF">PMAA_024110</name>
</gene>
<name>B6Q644_TALMQ</name>
<keyword evidence="2" id="KW-0472">Membrane</keyword>
<accession>B6Q644</accession>
<dbReference type="VEuPathDB" id="FungiDB:PMAA_024110"/>
<dbReference type="InterPro" id="IPR036533">
    <property type="entry name" value="BAG_dom_sf"/>
</dbReference>
<feature type="compositionally biased region" description="Basic residues" evidence="1">
    <location>
        <begin position="272"/>
        <end position="285"/>
    </location>
</feature>
<dbReference type="SMART" id="SM00264">
    <property type="entry name" value="BAG"/>
    <property type="match status" value="1"/>
</dbReference>
<feature type="transmembrane region" description="Helical" evidence="2">
    <location>
        <begin position="65"/>
        <end position="86"/>
    </location>
</feature>